<protein>
    <recommendedName>
        <fullName evidence="4">DET1- and DDB1-associated protein 1</fullName>
    </recommendedName>
</protein>
<evidence type="ECO:0000313" key="3">
    <source>
        <dbReference type="Proteomes" id="UP000266723"/>
    </source>
</evidence>
<feature type="region of interest" description="Disordered" evidence="1">
    <location>
        <begin position="1"/>
        <end position="150"/>
    </location>
</feature>
<evidence type="ECO:0000313" key="2">
    <source>
        <dbReference type="EMBL" id="KAF3493893.1"/>
    </source>
</evidence>
<evidence type="ECO:0008006" key="4">
    <source>
        <dbReference type="Google" id="ProtNLM"/>
    </source>
</evidence>
<dbReference type="EMBL" id="QGKV02002055">
    <property type="protein sequence ID" value="KAF3493893.1"/>
    <property type="molecule type" value="Genomic_DNA"/>
</dbReference>
<proteinExistence type="predicted"/>
<comment type="caution">
    <text evidence="2">The sequence shown here is derived from an EMBL/GenBank/DDBJ whole genome shotgun (WGS) entry which is preliminary data.</text>
</comment>
<keyword evidence="3" id="KW-1185">Reference proteome</keyword>
<organism evidence="2 3">
    <name type="scientific">Brassica cretica</name>
    <name type="common">Mustard</name>
    <dbReference type="NCBI Taxonomy" id="69181"/>
    <lineage>
        <taxon>Eukaryota</taxon>
        <taxon>Viridiplantae</taxon>
        <taxon>Streptophyta</taxon>
        <taxon>Embryophyta</taxon>
        <taxon>Tracheophyta</taxon>
        <taxon>Spermatophyta</taxon>
        <taxon>Magnoliopsida</taxon>
        <taxon>eudicotyledons</taxon>
        <taxon>Gunneridae</taxon>
        <taxon>Pentapetalae</taxon>
        <taxon>rosids</taxon>
        <taxon>malvids</taxon>
        <taxon>Brassicales</taxon>
        <taxon>Brassicaceae</taxon>
        <taxon>Brassiceae</taxon>
        <taxon>Brassica</taxon>
    </lineage>
</organism>
<accession>A0ABQ7A8C5</accession>
<feature type="compositionally biased region" description="Polar residues" evidence="1">
    <location>
        <begin position="90"/>
        <end position="99"/>
    </location>
</feature>
<feature type="compositionally biased region" description="Polar residues" evidence="1">
    <location>
        <begin position="73"/>
        <end position="83"/>
    </location>
</feature>
<dbReference type="Proteomes" id="UP000266723">
    <property type="component" value="Unassembled WGS sequence"/>
</dbReference>
<gene>
    <name evidence="2" type="ORF">DY000_02057102</name>
</gene>
<name>A0ABQ7A8C5_BRACR</name>
<reference evidence="2 3" key="1">
    <citation type="journal article" date="2020" name="BMC Genomics">
        <title>Intraspecific diversification of the crop wild relative Brassica cretica Lam. using demographic model selection.</title>
        <authorList>
            <person name="Kioukis A."/>
            <person name="Michalopoulou V.A."/>
            <person name="Briers L."/>
            <person name="Pirintsos S."/>
            <person name="Studholme D.J."/>
            <person name="Pavlidis P."/>
            <person name="Sarris P.F."/>
        </authorList>
    </citation>
    <scope>NUCLEOTIDE SEQUENCE [LARGE SCALE GENOMIC DNA]</scope>
    <source>
        <strain evidence="3">cv. PFS-1207/04</strain>
    </source>
</reference>
<evidence type="ECO:0000256" key="1">
    <source>
        <dbReference type="SAM" id="MobiDB-lite"/>
    </source>
</evidence>
<feature type="compositionally biased region" description="Basic and acidic residues" evidence="1">
    <location>
        <begin position="11"/>
        <end position="23"/>
    </location>
</feature>
<sequence>MPPLRGPLKPLSRENHQRKDTPTKPRIAAHLLGRNEIDELPQTLNQAQGDRDHNETRMQSRGPTRAATGANKPRSTPTPQTCPNRRPHTRSVTTEASNPRSVASRIRRSSRDPEPGRSASPMRERQSGGAKQERHRRPSTPAKGTTDVGE</sequence>
<feature type="compositionally biased region" description="Basic and acidic residues" evidence="1">
    <location>
        <begin position="49"/>
        <end position="58"/>
    </location>
</feature>